<feature type="compositionally biased region" description="Gly residues" evidence="1">
    <location>
        <begin position="76"/>
        <end position="96"/>
    </location>
</feature>
<keyword evidence="3" id="KW-1185">Reference proteome</keyword>
<feature type="compositionally biased region" description="Low complexity" evidence="1">
    <location>
        <begin position="216"/>
        <end position="258"/>
    </location>
</feature>
<evidence type="ECO:0000256" key="1">
    <source>
        <dbReference type="SAM" id="MobiDB-lite"/>
    </source>
</evidence>
<sequence length="289" mass="32120">MRFPAFSSPPSISSLPLSLFLPLSETFILATFIGYSIDILQISTMSSTDVTNNLSVATLNDSQHASAGSSKAGGRKPNGGGGRRPGKGGPGKGGPGNDSKVKKHRKWCNICRRQGHDTLECWHLPGTRRRLGLELLDSLVTIAFKTSQGNLALASQGILDHPPPPAQHGGPAYQARDPRPAQQDQNPSPRPPNSRARRDERRRLNFEQRLLERQPQEPQLGSQQQLQPQQPQQELESQRQQPQQQQQELESQRQLEPQTMELEISPPSEGQWSDEVELREQRKANASQF</sequence>
<dbReference type="AlphaFoldDB" id="A0AAD4L305"/>
<feature type="region of interest" description="Disordered" evidence="1">
    <location>
        <begin position="62"/>
        <end position="103"/>
    </location>
</feature>
<protein>
    <submittedName>
        <fullName evidence="2">Uncharacterized protein</fullName>
    </submittedName>
</protein>
<comment type="caution">
    <text evidence="2">The sequence shown here is derived from an EMBL/GenBank/DDBJ whole genome shotgun (WGS) entry which is preliminary data.</text>
</comment>
<dbReference type="RefSeq" id="XP_046077613.1">
    <property type="nucleotide sequence ID" value="XM_046213433.1"/>
</dbReference>
<organism evidence="2 3">
    <name type="scientific">Talaromyces proteolyticus</name>
    <dbReference type="NCBI Taxonomy" id="1131652"/>
    <lineage>
        <taxon>Eukaryota</taxon>
        <taxon>Fungi</taxon>
        <taxon>Dikarya</taxon>
        <taxon>Ascomycota</taxon>
        <taxon>Pezizomycotina</taxon>
        <taxon>Eurotiomycetes</taxon>
        <taxon>Eurotiomycetidae</taxon>
        <taxon>Eurotiales</taxon>
        <taxon>Trichocomaceae</taxon>
        <taxon>Talaromyces</taxon>
        <taxon>Talaromyces sect. Bacilispori</taxon>
    </lineage>
</organism>
<proteinExistence type="predicted"/>
<dbReference type="EMBL" id="JAJTJA010000001">
    <property type="protein sequence ID" value="KAH8704992.1"/>
    <property type="molecule type" value="Genomic_DNA"/>
</dbReference>
<gene>
    <name evidence="2" type="ORF">BGW36DRAFT_353422</name>
</gene>
<feature type="region of interest" description="Disordered" evidence="1">
    <location>
        <begin position="155"/>
        <end position="200"/>
    </location>
</feature>
<accession>A0AAD4L305</accession>
<dbReference type="Proteomes" id="UP001201262">
    <property type="component" value="Unassembled WGS sequence"/>
</dbReference>
<evidence type="ECO:0000313" key="2">
    <source>
        <dbReference type="EMBL" id="KAH8704992.1"/>
    </source>
</evidence>
<reference evidence="2" key="1">
    <citation type="submission" date="2021-12" db="EMBL/GenBank/DDBJ databases">
        <title>Convergent genome expansion in fungi linked to evolution of root-endophyte symbiosis.</title>
        <authorList>
            <consortium name="DOE Joint Genome Institute"/>
            <person name="Ke Y.-H."/>
            <person name="Bonito G."/>
            <person name="Liao H.-L."/>
            <person name="Looney B."/>
            <person name="Rojas-Flechas A."/>
            <person name="Nash J."/>
            <person name="Hameed K."/>
            <person name="Schadt C."/>
            <person name="Martin F."/>
            <person name="Crous P.W."/>
            <person name="Miettinen O."/>
            <person name="Magnuson J.K."/>
            <person name="Labbe J."/>
            <person name="Jacobson D."/>
            <person name="Doktycz M.J."/>
            <person name="Veneault-Fourrey C."/>
            <person name="Kuo A."/>
            <person name="Mondo S."/>
            <person name="Calhoun S."/>
            <person name="Riley R."/>
            <person name="Ohm R."/>
            <person name="LaButti K."/>
            <person name="Andreopoulos B."/>
            <person name="Pangilinan J."/>
            <person name="Nolan M."/>
            <person name="Tritt A."/>
            <person name="Clum A."/>
            <person name="Lipzen A."/>
            <person name="Daum C."/>
            <person name="Barry K."/>
            <person name="Grigoriev I.V."/>
            <person name="Vilgalys R."/>
        </authorList>
    </citation>
    <scope>NUCLEOTIDE SEQUENCE</scope>
    <source>
        <strain evidence="2">PMI_201</strain>
    </source>
</reference>
<evidence type="ECO:0000313" key="3">
    <source>
        <dbReference type="Proteomes" id="UP001201262"/>
    </source>
</evidence>
<feature type="region of interest" description="Disordered" evidence="1">
    <location>
        <begin position="213"/>
        <end position="289"/>
    </location>
</feature>
<name>A0AAD4L305_9EURO</name>
<dbReference type="GeneID" id="70243720"/>